<evidence type="ECO:0000259" key="6">
    <source>
        <dbReference type="PROSITE" id="PS51007"/>
    </source>
</evidence>
<keyword evidence="3 4" id="KW-0408">Iron</keyword>
<feature type="chain" id="PRO_5002694630" description="Cytochrome c domain-containing protein" evidence="5">
    <location>
        <begin position="20"/>
        <end position="465"/>
    </location>
</feature>
<dbReference type="Proteomes" id="UP000004947">
    <property type="component" value="Unassembled WGS sequence"/>
</dbReference>
<evidence type="ECO:0000256" key="3">
    <source>
        <dbReference type="ARBA" id="ARBA00023004"/>
    </source>
</evidence>
<proteinExistence type="predicted"/>
<dbReference type="RefSeq" id="WP_007279868.1">
    <property type="nucleotide sequence ID" value="NZ_ABCK01000017.1"/>
</dbReference>
<evidence type="ECO:0000256" key="2">
    <source>
        <dbReference type="ARBA" id="ARBA00022723"/>
    </source>
</evidence>
<dbReference type="GO" id="GO:0020037">
    <property type="term" value="F:heme binding"/>
    <property type="evidence" value="ECO:0007669"/>
    <property type="project" value="InterPro"/>
</dbReference>
<dbReference type="Pfam" id="PF13855">
    <property type="entry name" value="LRR_8"/>
    <property type="match status" value="1"/>
</dbReference>
<reference evidence="7 8" key="1">
    <citation type="journal article" date="2010" name="J. Bacteriol.">
        <title>Genome sequence of Lentisphaera araneosa HTCC2155T, the type species of the order Lentisphaerales in the phylum Lentisphaerae.</title>
        <authorList>
            <person name="Thrash J.C."/>
            <person name="Cho J.C."/>
            <person name="Vergin K.L."/>
            <person name="Morris R.M."/>
            <person name="Giovannoni S.J."/>
        </authorList>
    </citation>
    <scope>NUCLEOTIDE SEQUENCE [LARGE SCALE GENOMIC DNA]</scope>
    <source>
        <strain evidence="7 8">HTCC2155</strain>
    </source>
</reference>
<dbReference type="eggNOG" id="COG4886">
    <property type="taxonomic scope" value="Bacteria"/>
</dbReference>
<dbReference type="PANTHER" id="PTHR35889">
    <property type="entry name" value="CYCLOINULO-OLIGOSACCHARIDE FRUCTANOTRANSFERASE-RELATED"/>
    <property type="match status" value="1"/>
</dbReference>
<dbReference type="PANTHER" id="PTHR35889:SF3">
    <property type="entry name" value="F-BOX DOMAIN-CONTAINING PROTEIN"/>
    <property type="match status" value="1"/>
</dbReference>
<dbReference type="InterPro" id="IPR036909">
    <property type="entry name" value="Cyt_c-like_dom_sf"/>
</dbReference>
<evidence type="ECO:0000256" key="1">
    <source>
        <dbReference type="ARBA" id="ARBA00022617"/>
    </source>
</evidence>
<evidence type="ECO:0000256" key="4">
    <source>
        <dbReference type="PROSITE-ProRule" id="PRU00433"/>
    </source>
</evidence>
<feature type="domain" description="Cytochrome c" evidence="6">
    <location>
        <begin position="26"/>
        <end position="121"/>
    </location>
</feature>
<gene>
    <name evidence="7" type="ORF">LNTAR_19962</name>
</gene>
<dbReference type="InterPro" id="IPR001611">
    <property type="entry name" value="Leu-rich_rpt"/>
</dbReference>
<dbReference type="InterPro" id="IPR032675">
    <property type="entry name" value="LRR_dom_sf"/>
</dbReference>
<dbReference type="OrthoDB" id="713772at2"/>
<feature type="signal peptide" evidence="5">
    <location>
        <begin position="1"/>
        <end position="19"/>
    </location>
</feature>
<comment type="caution">
    <text evidence="7">The sequence shown here is derived from an EMBL/GenBank/DDBJ whole genome shotgun (WGS) entry which is preliminary data.</text>
</comment>
<dbReference type="SUPFAM" id="SSF52047">
    <property type="entry name" value="RNI-like"/>
    <property type="match status" value="1"/>
</dbReference>
<evidence type="ECO:0000256" key="5">
    <source>
        <dbReference type="SAM" id="SignalP"/>
    </source>
</evidence>
<dbReference type="Gene3D" id="3.80.10.10">
    <property type="entry name" value="Ribonuclease Inhibitor"/>
    <property type="match status" value="1"/>
</dbReference>
<dbReference type="STRING" id="313628.LNTAR_19962"/>
<dbReference type="Pfam" id="PF07635">
    <property type="entry name" value="PSCyt1"/>
    <property type="match status" value="1"/>
</dbReference>
<keyword evidence="2 4" id="KW-0479">Metal-binding</keyword>
<dbReference type="GO" id="GO:0046872">
    <property type="term" value="F:metal ion binding"/>
    <property type="evidence" value="ECO:0007669"/>
    <property type="project" value="UniProtKB-KW"/>
</dbReference>
<dbReference type="EMBL" id="ABCK01000017">
    <property type="protein sequence ID" value="EDM26382.1"/>
    <property type="molecule type" value="Genomic_DNA"/>
</dbReference>
<keyword evidence="8" id="KW-1185">Reference proteome</keyword>
<dbReference type="AlphaFoldDB" id="A6DPT7"/>
<dbReference type="PROSITE" id="PS51007">
    <property type="entry name" value="CYTC"/>
    <property type="match status" value="1"/>
</dbReference>
<dbReference type="InterPro" id="IPR011429">
    <property type="entry name" value="Cyt_c_Planctomycete-type"/>
</dbReference>
<evidence type="ECO:0000313" key="8">
    <source>
        <dbReference type="Proteomes" id="UP000004947"/>
    </source>
</evidence>
<name>A6DPT7_9BACT</name>
<dbReference type="GO" id="GO:0009055">
    <property type="term" value="F:electron transfer activity"/>
    <property type="evidence" value="ECO:0007669"/>
    <property type="project" value="InterPro"/>
</dbReference>
<keyword evidence="1 4" id="KW-0349">Heme</keyword>
<keyword evidence="5" id="KW-0732">Signal</keyword>
<sequence length="465" mass="52221">MKNLLFTSLILGISSSLFASSEHSNRKLTYGDDLIPLFEQNCIKCHGGPDLRRKGRIMKKGGLDLTKIDSVKEAIEAGKPKDSLLYSLTVTDDEDEIMPPKGRHLSTSEAQLIYKWIEQGADFANFVYVPKEQSRYAILVDKAKPAPEELLSELSKTGAIITRVSDQGALLRANLRTLNLSENLKVLLSKAAPYISDLDLSHIDGEITDLKFLHEANNLTEINLSSSNISNEAIQSISHLPNLEKINLYKTKISDAKMFTDFAALRTLNLSMTQVRQAEVKTLKESKPQLNINYMKLPRLAPVKPLASPAPNKAVNPIKNTVITADWSLLRKDDFGTKQSNTLINSSFENYTCPKHFVKDPRVKDHDFLMIFDPKSLSITYDKLDQSKAHKLTLHLVSPGGNRNINVLINGHTIEQNFDLPKNQLIIKDLYIKSEHIKNNQIKLEIQKNSGANAVLSYTELYEKK</sequence>
<dbReference type="SUPFAM" id="SSF46626">
    <property type="entry name" value="Cytochrome c"/>
    <property type="match status" value="1"/>
</dbReference>
<accession>A6DPT7</accession>
<organism evidence="7 8">
    <name type="scientific">Lentisphaera araneosa HTCC2155</name>
    <dbReference type="NCBI Taxonomy" id="313628"/>
    <lineage>
        <taxon>Bacteria</taxon>
        <taxon>Pseudomonadati</taxon>
        <taxon>Lentisphaerota</taxon>
        <taxon>Lentisphaeria</taxon>
        <taxon>Lentisphaerales</taxon>
        <taxon>Lentisphaeraceae</taxon>
        <taxon>Lentisphaera</taxon>
    </lineage>
</organism>
<protein>
    <recommendedName>
        <fullName evidence="6">Cytochrome c domain-containing protein</fullName>
    </recommendedName>
</protein>
<evidence type="ECO:0000313" key="7">
    <source>
        <dbReference type="EMBL" id="EDM26382.1"/>
    </source>
</evidence>
<dbReference type="InterPro" id="IPR009056">
    <property type="entry name" value="Cyt_c-like_dom"/>
</dbReference>